<evidence type="ECO:0000313" key="1">
    <source>
        <dbReference type="EMBL" id="GFE38363.1"/>
    </source>
</evidence>
<dbReference type="Pfam" id="PF07080">
    <property type="entry name" value="DUF1348"/>
    <property type="match status" value="1"/>
</dbReference>
<protein>
    <submittedName>
        <fullName evidence="1">Uncharacterized protein</fullName>
    </submittedName>
</protein>
<dbReference type="InterPro" id="IPR032710">
    <property type="entry name" value="NTF2-like_dom_sf"/>
</dbReference>
<evidence type="ECO:0000313" key="2">
    <source>
        <dbReference type="Proteomes" id="UP000431826"/>
    </source>
</evidence>
<dbReference type="Gene3D" id="3.10.450.50">
    <property type="match status" value="1"/>
</dbReference>
<name>A0A640UQQ1_9ACTN</name>
<reference evidence="1 2" key="1">
    <citation type="submission" date="2019-12" db="EMBL/GenBank/DDBJ databases">
        <title>Whole genome shotgun sequence of Streptomyces tubercidicus NBRC 13090.</title>
        <authorList>
            <person name="Ichikawa N."/>
            <person name="Kimura A."/>
            <person name="Kitahashi Y."/>
            <person name="Komaki H."/>
            <person name="Tamura T."/>
        </authorList>
    </citation>
    <scope>NUCLEOTIDE SEQUENCE [LARGE SCALE GENOMIC DNA]</scope>
    <source>
        <strain evidence="1 2">NBRC 13090</strain>
    </source>
</reference>
<keyword evidence="2" id="KW-1185">Reference proteome</keyword>
<dbReference type="Proteomes" id="UP000431826">
    <property type="component" value="Unassembled WGS sequence"/>
</dbReference>
<dbReference type="GeneID" id="96284147"/>
<proteinExistence type="predicted"/>
<dbReference type="InterPro" id="IPR009783">
    <property type="entry name" value="DUF1348"/>
</dbReference>
<dbReference type="EMBL" id="BLIR01000001">
    <property type="protein sequence ID" value="GFE38363.1"/>
    <property type="molecule type" value="Genomic_DNA"/>
</dbReference>
<comment type="caution">
    <text evidence="1">The sequence shown here is derived from an EMBL/GenBank/DDBJ whole genome shotgun (WGS) entry which is preliminary data.</text>
</comment>
<sequence length="106" mass="10890">MGRGGHRVHVVDLSRISNSCAIGFRCAASATAPPINSANCRAVASGSATGTAQRPVRGAIGWSSSGNRIAVRFQYESPDTAGQWWRGVGETAAWSSSATTATGPAR</sequence>
<accession>A0A640UQQ1</accession>
<gene>
    <name evidence="1" type="ORF">Stube_30360</name>
</gene>
<dbReference type="RefSeq" id="WP_218039306.1">
    <property type="nucleotide sequence ID" value="NZ_BLIR01000001.1"/>
</dbReference>
<organism evidence="1 2">
    <name type="scientific">Streptomyces tubercidicus</name>
    <dbReference type="NCBI Taxonomy" id="47759"/>
    <lineage>
        <taxon>Bacteria</taxon>
        <taxon>Bacillati</taxon>
        <taxon>Actinomycetota</taxon>
        <taxon>Actinomycetes</taxon>
        <taxon>Kitasatosporales</taxon>
        <taxon>Streptomycetaceae</taxon>
        <taxon>Streptomyces</taxon>
    </lineage>
</organism>
<dbReference type="SUPFAM" id="SSF54427">
    <property type="entry name" value="NTF2-like"/>
    <property type="match status" value="1"/>
</dbReference>
<dbReference type="AlphaFoldDB" id="A0A640UQQ1"/>